<keyword evidence="4 10" id="KW-0812">Transmembrane</keyword>
<evidence type="ECO:0000313" key="16">
    <source>
        <dbReference type="Proteomes" id="UP001317742"/>
    </source>
</evidence>
<protein>
    <submittedName>
        <fullName evidence="15">Colicin receptor</fullName>
    </submittedName>
</protein>
<feature type="domain" description="TonB-dependent receptor-like beta-barrel" evidence="13">
    <location>
        <begin position="225"/>
        <end position="633"/>
    </location>
</feature>
<evidence type="ECO:0000313" key="15">
    <source>
        <dbReference type="EMBL" id="BDQ35863.1"/>
    </source>
</evidence>
<evidence type="ECO:0000256" key="5">
    <source>
        <dbReference type="ARBA" id="ARBA00022729"/>
    </source>
</evidence>
<dbReference type="Pfam" id="PF07715">
    <property type="entry name" value="Plug"/>
    <property type="match status" value="1"/>
</dbReference>
<organism evidence="15 16">
    <name type="scientific">Pseudodesulfovibrio nedwellii</name>
    <dbReference type="NCBI Taxonomy" id="2973072"/>
    <lineage>
        <taxon>Bacteria</taxon>
        <taxon>Pseudomonadati</taxon>
        <taxon>Thermodesulfobacteriota</taxon>
        <taxon>Desulfovibrionia</taxon>
        <taxon>Desulfovibrionales</taxon>
        <taxon>Desulfovibrionaceae</taxon>
    </lineage>
</organism>
<gene>
    <name evidence="15" type="ORF">SYK_02230</name>
</gene>
<keyword evidence="2 10" id="KW-0813">Transport</keyword>
<evidence type="ECO:0000256" key="4">
    <source>
        <dbReference type="ARBA" id="ARBA00022692"/>
    </source>
</evidence>
<dbReference type="InterPro" id="IPR012910">
    <property type="entry name" value="Plug_dom"/>
</dbReference>
<evidence type="ECO:0000256" key="6">
    <source>
        <dbReference type="ARBA" id="ARBA00023077"/>
    </source>
</evidence>
<comment type="subcellular location">
    <subcellularLocation>
        <location evidence="1 10">Cell outer membrane</location>
        <topology evidence="1 10">Multi-pass membrane protein</topology>
    </subcellularLocation>
</comment>
<dbReference type="Pfam" id="PF00593">
    <property type="entry name" value="TonB_dep_Rec_b-barrel"/>
    <property type="match status" value="1"/>
</dbReference>
<dbReference type="PANTHER" id="PTHR30069">
    <property type="entry name" value="TONB-DEPENDENT OUTER MEMBRANE RECEPTOR"/>
    <property type="match status" value="1"/>
</dbReference>
<evidence type="ECO:0000256" key="10">
    <source>
        <dbReference type="PROSITE-ProRule" id="PRU01360"/>
    </source>
</evidence>
<keyword evidence="7 10" id="KW-0472">Membrane</keyword>
<accession>A0ABM8AWM3</accession>
<dbReference type="EMBL" id="AP026709">
    <property type="protein sequence ID" value="BDQ35863.1"/>
    <property type="molecule type" value="Genomic_DNA"/>
</dbReference>
<name>A0ABM8AWM3_9BACT</name>
<keyword evidence="9 10" id="KW-0998">Cell outer membrane</keyword>
<evidence type="ECO:0000256" key="8">
    <source>
        <dbReference type="ARBA" id="ARBA00023170"/>
    </source>
</evidence>
<dbReference type="InterPro" id="IPR037066">
    <property type="entry name" value="Plug_dom_sf"/>
</dbReference>
<evidence type="ECO:0000256" key="1">
    <source>
        <dbReference type="ARBA" id="ARBA00004571"/>
    </source>
</evidence>
<dbReference type="CDD" id="cd01347">
    <property type="entry name" value="ligand_gated_channel"/>
    <property type="match status" value="1"/>
</dbReference>
<reference evidence="15 16" key="1">
    <citation type="submission" date="2022-08" db="EMBL/GenBank/DDBJ databases">
        <title>Genome Sequence of the sulphate-reducing bacterium, Pseudodesulfovibrio sp. SYK.</title>
        <authorList>
            <person name="Kondo R."/>
            <person name="Kataoka T."/>
        </authorList>
    </citation>
    <scope>NUCLEOTIDE SEQUENCE [LARGE SCALE GENOMIC DNA]</scope>
    <source>
        <strain evidence="15 16">SYK</strain>
    </source>
</reference>
<feature type="signal peptide" evidence="12">
    <location>
        <begin position="1"/>
        <end position="24"/>
    </location>
</feature>
<feature type="chain" id="PRO_5046217665" evidence="12">
    <location>
        <begin position="25"/>
        <end position="665"/>
    </location>
</feature>
<dbReference type="SUPFAM" id="SSF56935">
    <property type="entry name" value="Porins"/>
    <property type="match status" value="1"/>
</dbReference>
<evidence type="ECO:0000256" key="11">
    <source>
        <dbReference type="RuleBase" id="RU003357"/>
    </source>
</evidence>
<evidence type="ECO:0000259" key="14">
    <source>
        <dbReference type="Pfam" id="PF07715"/>
    </source>
</evidence>
<keyword evidence="3 10" id="KW-1134">Transmembrane beta strand</keyword>
<keyword evidence="16" id="KW-1185">Reference proteome</keyword>
<dbReference type="RefSeq" id="WP_281761793.1">
    <property type="nucleotide sequence ID" value="NZ_AP026709.1"/>
</dbReference>
<keyword evidence="8 15" id="KW-0675">Receptor</keyword>
<dbReference type="InterPro" id="IPR036942">
    <property type="entry name" value="Beta-barrel_TonB_sf"/>
</dbReference>
<evidence type="ECO:0000256" key="12">
    <source>
        <dbReference type="SAM" id="SignalP"/>
    </source>
</evidence>
<dbReference type="Proteomes" id="UP001317742">
    <property type="component" value="Chromosome"/>
</dbReference>
<evidence type="ECO:0000256" key="7">
    <source>
        <dbReference type="ARBA" id="ARBA00023136"/>
    </source>
</evidence>
<dbReference type="InterPro" id="IPR000531">
    <property type="entry name" value="Beta-barrel_TonB"/>
</dbReference>
<dbReference type="InterPro" id="IPR039426">
    <property type="entry name" value="TonB-dep_rcpt-like"/>
</dbReference>
<sequence length="665" mass="73089">MKRHFGTLIFTLLLVAGIASMAHAEEVTLDKVIVSARGSDRLQSQTPGGTGVVEKEEIILAPTASIADSISRISGLTKTGDSPWGQDVSIRGLTGSSVVVLIDGMRINTATEINARLGFINPMDVERVEVLKGPVSSLYGSGSTGGVINVITKKGKFTSESDVSGEAILNWSTNPQGPDGYGRAVLSLKDLWIQASMGIRDHESFYGGDGTRISNSQYEDVYLRLAGEKKWSDLLTTRFQAMNIEANNIGIPGGSATMPQNAAITYPRSKNSLVSLDTVFTPKSDVVQEVLFNLYYTKNDRRVRIDKPAPPIAYVSPMADHETFGGKIQGEFGIGNHNIVTGLDAWNWHMVSKRAKHLVAGPVIKDKPTPTSTMLSMGIFAEDDWKLNEAFTLNLGARLDRIEVSNKANAIYDKGTEEDLGWNIHTGLTWTPAKNWSHTVIVASSYRAADILERFKNINLAPGIISRGNPNLDPETSYYFEYGLHYTTNTLSVTGAAYINYINNYIEEKQKTAALYEMENVGKARIYGLEMDANWRFAEHWDLYGNIAFANGRDLENKEALRSVAPINGLGGIRYTMGNGFWARLETPWALRQSEVPHGTERSDGWITCNTAAGYDFTMGKIDNSVSLSVNNIFDKKYQNYLANSRGVELLEPGISAAINYQIAF</sequence>
<dbReference type="PROSITE" id="PS52016">
    <property type="entry name" value="TONB_DEPENDENT_REC_3"/>
    <property type="match status" value="1"/>
</dbReference>
<evidence type="ECO:0000259" key="13">
    <source>
        <dbReference type="Pfam" id="PF00593"/>
    </source>
</evidence>
<keyword evidence="5 12" id="KW-0732">Signal</keyword>
<dbReference type="PANTHER" id="PTHR30069:SF29">
    <property type="entry name" value="HEMOGLOBIN AND HEMOGLOBIN-HAPTOGLOBIN-BINDING PROTEIN 1-RELATED"/>
    <property type="match status" value="1"/>
</dbReference>
<dbReference type="Gene3D" id="2.40.170.20">
    <property type="entry name" value="TonB-dependent receptor, beta-barrel domain"/>
    <property type="match status" value="1"/>
</dbReference>
<dbReference type="Gene3D" id="2.170.130.10">
    <property type="entry name" value="TonB-dependent receptor, plug domain"/>
    <property type="match status" value="1"/>
</dbReference>
<keyword evidence="6 11" id="KW-0798">TonB box</keyword>
<comment type="similarity">
    <text evidence="10 11">Belongs to the TonB-dependent receptor family.</text>
</comment>
<proteinExistence type="inferred from homology"/>
<evidence type="ECO:0000256" key="9">
    <source>
        <dbReference type="ARBA" id="ARBA00023237"/>
    </source>
</evidence>
<evidence type="ECO:0000256" key="3">
    <source>
        <dbReference type="ARBA" id="ARBA00022452"/>
    </source>
</evidence>
<evidence type="ECO:0000256" key="2">
    <source>
        <dbReference type="ARBA" id="ARBA00022448"/>
    </source>
</evidence>
<feature type="domain" description="TonB-dependent receptor plug" evidence="14">
    <location>
        <begin position="44"/>
        <end position="147"/>
    </location>
</feature>